<evidence type="ECO:0000313" key="2">
    <source>
        <dbReference type="EMBL" id="AUX92207.1"/>
    </source>
</evidence>
<keyword evidence="1" id="KW-0472">Membrane</keyword>
<evidence type="ECO:0000256" key="1">
    <source>
        <dbReference type="SAM" id="Phobius"/>
    </source>
</evidence>
<gene>
    <name evidence="2" type="ORF">C2E15_03235</name>
</gene>
<protein>
    <submittedName>
        <fullName evidence="2">Uncharacterized protein</fullName>
    </submittedName>
</protein>
<dbReference type="KEGG" id="pgz:C2E15_03235"/>
<feature type="transmembrane region" description="Helical" evidence="1">
    <location>
        <begin position="6"/>
        <end position="26"/>
    </location>
</feature>
<keyword evidence="1" id="KW-1133">Transmembrane helix</keyword>
<sequence length="142" mass="16316">MGVMVLLSIVGFFFMALILITLDTTYSEKEWLKDYLLTPNEIRQAPRLTSRYAIRVKARDGNSPAIEQITFYGTQDTLKLEQYLVSLGYYPASKAICCEIWYSPDNKLSAEVRVNSERSVTLTIYDIPAPQDIIEQRRQARP</sequence>
<name>A0A1X1DKK1_9GAMM</name>
<reference evidence="2 3" key="1">
    <citation type="submission" date="2018-01" db="EMBL/GenBank/DDBJ databases">
        <title>Complete and assembled Genome of Pantoea gaviniae DSM22758T.</title>
        <authorList>
            <person name="Stevens M.J.A."/>
            <person name="Zurfluh K."/>
            <person name="Stephan R."/>
        </authorList>
    </citation>
    <scope>NUCLEOTIDE SEQUENCE [LARGE SCALE GENOMIC DNA]</scope>
    <source>
        <strain evidence="2 3">DSM 22758</strain>
    </source>
</reference>
<dbReference type="OrthoDB" id="6556152at2"/>
<evidence type="ECO:0000313" key="3">
    <source>
        <dbReference type="Proteomes" id="UP000238365"/>
    </source>
</evidence>
<keyword evidence="3" id="KW-1185">Reference proteome</keyword>
<organism evidence="2 3">
    <name type="scientific">Mixta gaviniae</name>
    <dbReference type="NCBI Taxonomy" id="665914"/>
    <lineage>
        <taxon>Bacteria</taxon>
        <taxon>Pseudomonadati</taxon>
        <taxon>Pseudomonadota</taxon>
        <taxon>Gammaproteobacteria</taxon>
        <taxon>Enterobacterales</taxon>
        <taxon>Erwiniaceae</taxon>
        <taxon>Mixta</taxon>
    </lineage>
</organism>
<proteinExistence type="predicted"/>
<accession>A0A1X1DKK1</accession>
<dbReference type="EMBL" id="CP026377">
    <property type="protein sequence ID" value="AUX92207.1"/>
    <property type="molecule type" value="Genomic_DNA"/>
</dbReference>
<keyword evidence="1" id="KW-0812">Transmembrane</keyword>
<dbReference type="Proteomes" id="UP000238365">
    <property type="component" value="Chromosome"/>
</dbReference>
<dbReference type="AlphaFoldDB" id="A0A1X1DKK1"/>